<keyword evidence="2" id="KW-0806">Transcription termination</keyword>
<evidence type="ECO:0000256" key="1">
    <source>
        <dbReference type="ARBA" id="ARBA00007692"/>
    </source>
</evidence>
<proteinExistence type="inferred from homology"/>
<reference evidence="4" key="1">
    <citation type="submission" date="2018-01" db="EMBL/GenBank/DDBJ databases">
        <authorList>
            <person name="Mao J.F."/>
        </authorList>
    </citation>
    <scope>NUCLEOTIDE SEQUENCE</scope>
    <source>
        <strain evidence="4">Huo1</strain>
        <tissue evidence="4">Leaf</tissue>
    </source>
</reference>
<reference evidence="4" key="2">
    <citation type="submission" date="2020-08" db="EMBL/GenBank/DDBJ databases">
        <title>Plant Genome Project.</title>
        <authorList>
            <person name="Zhang R.-G."/>
        </authorList>
    </citation>
    <scope>NUCLEOTIDE SEQUENCE</scope>
    <source>
        <strain evidence="4">Huo1</strain>
        <tissue evidence="4">Leaf</tissue>
    </source>
</reference>
<keyword evidence="2" id="KW-0805">Transcription regulation</keyword>
<evidence type="ECO:0000313" key="5">
    <source>
        <dbReference type="Proteomes" id="UP000298416"/>
    </source>
</evidence>
<keyword evidence="5" id="KW-1185">Reference proteome</keyword>
<evidence type="ECO:0000256" key="2">
    <source>
        <dbReference type="ARBA" id="ARBA00022472"/>
    </source>
</evidence>
<dbReference type="SMART" id="SM00733">
    <property type="entry name" value="Mterf"/>
    <property type="match status" value="5"/>
</dbReference>
<evidence type="ECO:0008006" key="6">
    <source>
        <dbReference type="Google" id="ProtNLM"/>
    </source>
</evidence>
<dbReference type="PANTHER" id="PTHR13068">
    <property type="entry name" value="CGI-12 PROTEIN-RELATED"/>
    <property type="match status" value="1"/>
</dbReference>
<sequence>MPQIFPKHFVYLLSRNSPFLCKSRVPFSTSTDKNPKINPTVYNFLFHEHNFSPESAAEAASIISRLRNRQKSDSLFSYLEKNGFSSSHLETIVKYSPSFLSADLEKTIKPKIELFQELGLSNNDIADLVTDNASILFRSTDKVVIPALSLLRSLLGSDANVVNLLKKSGWFLIKDLDKSMVPNIEFLKGRGVPTEQIIACMHSFSRTLLQKPGKLRTAAERAEELGARPGSGMYIHGVRVIASMSDEVWEAKLGAFRELGFSDADIVNGFCKYPPAFAVSLRKMREVTDVVVSTGKYGMASIIAYPICFCGSVEKRLRPRVRVLAALEEKMLIKKWPSLATLCSLSDVRFFERLVKPHLDEVGHLFRI</sequence>
<dbReference type="Gene3D" id="1.25.70.10">
    <property type="entry name" value="Transcription termination factor 3, mitochondrial"/>
    <property type="match status" value="1"/>
</dbReference>
<dbReference type="PANTHER" id="PTHR13068:SF130">
    <property type="entry name" value="TRANSCRIPTION TERMINATION FACTOR MTERF6, CHLOROPLASTIC_MITOCHONDRIAL-LIKE"/>
    <property type="match status" value="1"/>
</dbReference>
<dbReference type="OrthoDB" id="637682at2759"/>
<dbReference type="FunFam" id="1.25.70.10:FF:000001">
    <property type="entry name" value="Mitochondrial transcription termination factor-like"/>
    <property type="match status" value="1"/>
</dbReference>
<dbReference type="GO" id="GO:0003676">
    <property type="term" value="F:nucleic acid binding"/>
    <property type="evidence" value="ECO:0007669"/>
    <property type="project" value="InterPro"/>
</dbReference>
<comment type="similarity">
    <text evidence="1">Belongs to the mTERF family.</text>
</comment>
<dbReference type="Pfam" id="PF02536">
    <property type="entry name" value="mTERF"/>
    <property type="match status" value="1"/>
</dbReference>
<gene>
    <name evidence="4" type="ORF">SASPL_137084</name>
</gene>
<keyword evidence="2" id="KW-0804">Transcription</keyword>
<evidence type="ECO:0000313" key="4">
    <source>
        <dbReference type="EMBL" id="KAG6400259.1"/>
    </source>
</evidence>
<dbReference type="GO" id="GO:0006353">
    <property type="term" value="P:DNA-templated transcription termination"/>
    <property type="evidence" value="ECO:0007669"/>
    <property type="project" value="UniProtKB-KW"/>
</dbReference>
<protein>
    <recommendedName>
        <fullName evidence="6">mTERF domain-containing protein, mitochondrial</fullName>
    </recommendedName>
</protein>
<dbReference type="AlphaFoldDB" id="A0A8X8ZDR3"/>
<dbReference type="Proteomes" id="UP000298416">
    <property type="component" value="Unassembled WGS sequence"/>
</dbReference>
<organism evidence="4">
    <name type="scientific">Salvia splendens</name>
    <name type="common">Scarlet sage</name>
    <dbReference type="NCBI Taxonomy" id="180675"/>
    <lineage>
        <taxon>Eukaryota</taxon>
        <taxon>Viridiplantae</taxon>
        <taxon>Streptophyta</taxon>
        <taxon>Embryophyta</taxon>
        <taxon>Tracheophyta</taxon>
        <taxon>Spermatophyta</taxon>
        <taxon>Magnoliopsida</taxon>
        <taxon>eudicotyledons</taxon>
        <taxon>Gunneridae</taxon>
        <taxon>Pentapetalae</taxon>
        <taxon>asterids</taxon>
        <taxon>lamiids</taxon>
        <taxon>Lamiales</taxon>
        <taxon>Lamiaceae</taxon>
        <taxon>Nepetoideae</taxon>
        <taxon>Mentheae</taxon>
        <taxon>Salviinae</taxon>
        <taxon>Salvia</taxon>
        <taxon>Salvia subgen. Calosphace</taxon>
        <taxon>core Calosphace</taxon>
    </lineage>
</organism>
<evidence type="ECO:0000256" key="3">
    <source>
        <dbReference type="ARBA" id="ARBA00022946"/>
    </source>
</evidence>
<dbReference type="InterPro" id="IPR038538">
    <property type="entry name" value="MTERF_sf"/>
</dbReference>
<dbReference type="InterPro" id="IPR003690">
    <property type="entry name" value="MTERF"/>
</dbReference>
<keyword evidence="3" id="KW-0809">Transit peptide</keyword>
<dbReference type="EMBL" id="PNBA02000014">
    <property type="protein sequence ID" value="KAG6400259.1"/>
    <property type="molecule type" value="Genomic_DNA"/>
</dbReference>
<comment type="caution">
    <text evidence="4">The sequence shown here is derived from an EMBL/GenBank/DDBJ whole genome shotgun (WGS) entry which is preliminary data.</text>
</comment>
<accession>A0A8X8ZDR3</accession>
<name>A0A8X8ZDR3_SALSN</name>